<comment type="caution">
    <text evidence="1">The sequence shown here is derived from an EMBL/GenBank/DDBJ whole genome shotgun (WGS) entry which is preliminary data.</text>
</comment>
<accession>A0A545UKS5</accession>
<proteinExistence type="predicted"/>
<reference evidence="1 2" key="1">
    <citation type="journal article" date="2019" name="Appl. Microbiol. Biotechnol.">
        <title>Genome sequence of Isaria javanica and comparative genome analysis insights into family S53 peptidase evolution in fungal entomopathogens.</title>
        <authorList>
            <person name="Lin R."/>
            <person name="Zhang X."/>
            <person name="Xin B."/>
            <person name="Zou M."/>
            <person name="Gao Y."/>
            <person name="Qin F."/>
            <person name="Hu Q."/>
            <person name="Xie B."/>
            <person name="Cheng X."/>
        </authorList>
    </citation>
    <scope>NUCLEOTIDE SEQUENCE [LARGE SCALE GENOMIC DNA]</scope>
    <source>
        <strain evidence="1 2">IJ1G</strain>
    </source>
</reference>
<name>A0A545UKS5_9HYPO</name>
<evidence type="ECO:0000313" key="1">
    <source>
        <dbReference type="EMBL" id="TQV90066.1"/>
    </source>
</evidence>
<dbReference type="EMBL" id="SPUK01000039">
    <property type="protein sequence ID" value="TQV90066.1"/>
    <property type="molecule type" value="Genomic_DNA"/>
</dbReference>
<dbReference type="AlphaFoldDB" id="A0A545UKS5"/>
<dbReference type="Proteomes" id="UP000315783">
    <property type="component" value="Unassembled WGS sequence"/>
</dbReference>
<sequence>MGWFSRLVQLTCKYWSLLPLTAYFPLHFLKYLRAANSQKEPCHWQHQLRIPPTTYSVGHPELFKSTSMSHI</sequence>
<gene>
    <name evidence="1" type="ORF">IF1G_11268</name>
</gene>
<evidence type="ECO:0000313" key="2">
    <source>
        <dbReference type="Proteomes" id="UP000315783"/>
    </source>
</evidence>
<organism evidence="1 2">
    <name type="scientific">Cordyceps javanica</name>
    <dbReference type="NCBI Taxonomy" id="43265"/>
    <lineage>
        <taxon>Eukaryota</taxon>
        <taxon>Fungi</taxon>
        <taxon>Dikarya</taxon>
        <taxon>Ascomycota</taxon>
        <taxon>Pezizomycotina</taxon>
        <taxon>Sordariomycetes</taxon>
        <taxon>Hypocreomycetidae</taxon>
        <taxon>Hypocreales</taxon>
        <taxon>Cordycipitaceae</taxon>
        <taxon>Cordyceps</taxon>
    </lineage>
</organism>
<protein>
    <submittedName>
        <fullName evidence="1">Uncharacterized protein</fullName>
    </submittedName>
</protein>
<keyword evidence="2" id="KW-1185">Reference proteome</keyword>